<sequence length="407" mass="45311">MPAIERLTLDLLSDMMLTASTTGEKFAISQVSRLWRDVALDTPLLWSSFIAVSKRDYCRVPLILQRIGTTTTLHIRCWSPIGDTTYWAAEALKVLLLYVARIESLEMDLTGTLDVTPLLNSGLQFPSLRTLRLKGPELNPPPLSLSAPQLRTLDIVGFNPRAWDALLVPTLENITLRGTDPEVRTLLGIFTKCPLAWRVVHDRFSEVFVDCEGVTGRRRAALRELELRFPQLTDMPVPGSAYTVLCALADCIAEDDVPVLTRISLPGIGAIDYGPMTIRTIRMKASELDHYAKILGSRSPQCNDSITLAIEIDRMLSEDQVKSRIQVTRIFGLSKVEFLGGYTYMAYEAIQTVLAHIAPPEGRKAEVCIGGSQLESRRWKDTVFGSPFQMALAGVPGNYWELCSHCE</sequence>
<gene>
    <name evidence="1" type="ORF">DFH07DRAFT_927632</name>
</gene>
<evidence type="ECO:0000313" key="2">
    <source>
        <dbReference type="Proteomes" id="UP001215280"/>
    </source>
</evidence>
<dbReference type="AlphaFoldDB" id="A0AAD7MXD2"/>
<organism evidence="1 2">
    <name type="scientific">Mycena maculata</name>
    <dbReference type="NCBI Taxonomy" id="230809"/>
    <lineage>
        <taxon>Eukaryota</taxon>
        <taxon>Fungi</taxon>
        <taxon>Dikarya</taxon>
        <taxon>Basidiomycota</taxon>
        <taxon>Agaricomycotina</taxon>
        <taxon>Agaricomycetes</taxon>
        <taxon>Agaricomycetidae</taxon>
        <taxon>Agaricales</taxon>
        <taxon>Marasmiineae</taxon>
        <taxon>Mycenaceae</taxon>
        <taxon>Mycena</taxon>
    </lineage>
</organism>
<reference evidence="1" key="1">
    <citation type="submission" date="2023-03" db="EMBL/GenBank/DDBJ databases">
        <title>Massive genome expansion in bonnet fungi (Mycena s.s.) driven by repeated elements and novel gene families across ecological guilds.</title>
        <authorList>
            <consortium name="Lawrence Berkeley National Laboratory"/>
            <person name="Harder C.B."/>
            <person name="Miyauchi S."/>
            <person name="Viragh M."/>
            <person name="Kuo A."/>
            <person name="Thoen E."/>
            <person name="Andreopoulos B."/>
            <person name="Lu D."/>
            <person name="Skrede I."/>
            <person name="Drula E."/>
            <person name="Henrissat B."/>
            <person name="Morin E."/>
            <person name="Kohler A."/>
            <person name="Barry K."/>
            <person name="LaButti K."/>
            <person name="Morin E."/>
            <person name="Salamov A."/>
            <person name="Lipzen A."/>
            <person name="Mereny Z."/>
            <person name="Hegedus B."/>
            <person name="Baldrian P."/>
            <person name="Stursova M."/>
            <person name="Weitz H."/>
            <person name="Taylor A."/>
            <person name="Grigoriev I.V."/>
            <person name="Nagy L.G."/>
            <person name="Martin F."/>
            <person name="Kauserud H."/>
        </authorList>
    </citation>
    <scope>NUCLEOTIDE SEQUENCE</scope>
    <source>
        <strain evidence="1">CBHHK188m</strain>
    </source>
</reference>
<dbReference type="Proteomes" id="UP001215280">
    <property type="component" value="Unassembled WGS sequence"/>
</dbReference>
<proteinExistence type="predicted"/>
<evidence type="ECO:0000313" key="1">
    <source>
        <dbReference type="EMBL" id="KAJ7737154.1"/>
    </source>
</evidence>
<evidence type="ECO:0008006" key="3">
    <source>
        <dbReference type="Google" id="ProtNLM"/>
    </source>
</evidence>
<name>A0AAD7MXD2_9AGAR</name>
<comment type="caution">
    <text evidence="1">The sequence shown here is derived from an EMBL/GenBank/DDBJ whole genome shotgun (WGS) entry which is preliminary data.</text>
</comment>
<dbReference type="EMBL" id="JARJLG010000145">
    <property type="protein sequence ID" value="KAJ7737154.1"/>
    <property type="molecule type" value="Genomic_DNA"/>
</dbReference>
<accession>A0AAD7MXD2</accession>
<keyword evidence="2" id="KW-1185">Reference proteome</keyword>
<protein>
    <recommendedName>
        <fullName evidence="3">F-box domain-containing protein</fullName>
    </recommendedName>
</protein>